<dbReference type="Proteomes" id="UP000646053">
    <property type="component" value="Unassembled WGS sequence"/>
</dbReference>
<reference evidence="4" key="1">
    <citation type="submission" date="2019-12" db="EMBL/GenBank/DDBJ databases">
        <title>High-Quality draft genome sequences of three cyanobacteria isolated from the limestone walls of the Old Cathedral of Coimbra.</title>
        <authorList>
            <person name="Tiago I."/>
            <person name="Soares F."/>
            <person name="Portugal A."/>
        </authorList>
    </citation>
    <scope>NUCLEOTIDE SEQUENCE</scope>
    <source>
        <strain evidence="4">A</strain>
    </source>
</reference>
<dbReference type="RefSeq" id="WP_162424407.1">
    <property type="nucleotide sequence ID" value="NZ_WVIE01000021.1"/>
</dbReference>
<evidence type="ECO:0000256" key="2">
    <source>
        <dbReference type="ARBA" id="ARBA00023315"/>
    </source>
</evidence>
<sequence>MSDVSVELAPFSHDPSEFGRANRDSIFLIRTCVFHHEQGIDPALEFDGKDHQAMHLLAYVEAQPVGTVRMREIAPQVAKLERLAVLSEFRNQGIGRKLTESALECLISKKFAQVRLHAQVAVREFYTKLGFIAEGDIFDEAGIPHIKMVKQISS</sequence>
<accession>A0A8J7Z3Z5</accession>
<dbReference type="AlphaFoldDB" id="A0A8J7Z3Z5"/>
<dbReference type="CDD" id="cd04301">
    <property type="entry name" value="NAT_SF"/>
    <property type="match status" value="1"/>
</dbReference>
<dbReference type="InterPro" id="IPR050832">
    <property type="entry name" value="Bact_Acetyltransf"/>
</dbReference>
<name>A0A8J7Z3Z5_9CYAN</name>
<feature type="domain" description="N-acetyltransferase" evidence="3">
    <location>
        <begin position="6"/>
        <end position="153"/>
    </location>
</feature>
<evidence type="ECO:0000313" key="5">
    <source>
        <dbReference type="Proteomes" id="UP000646053"/>
    </source>
</evidence>
<dbReference type="EMBL" id="WVIE01000021">
    <property type="protein sequence ID" value="NDJ18880.1"/>
    <property type="molecule type" value="Genomic_DNA"/>
</dbReference>
<keyword evidence="1" id="KW-0808">Transferase</keyword>
<dbReference type="PROSITE" id="PS51186">
    <property type="entry name" value="GNAT"/>
    <property type="match status" value="1"/>
</dbReference>
<dbReference type="Gene3D" id="3.40.630.30">
    <property type="match status" value="1"/>
</dbReference>
<evidence type="ECO:0000259" key="3">
    <source>
        <dbReference type="PROSITE" id="PS51186"/>
    </source>
</evidence>
<dbReference type="InterPro" id="IPR000182">
    <property type="entry name" value="GNAT_dom"/>
</dbReference>
<keyword evidence="2" id="KW-0012">Acyltransferase</keyword>
<proteinExistence type="predicted"/>
<evidence type="ECO:0000313" key="4">
    <source>
        <dbReference type="EMBL" id="NDJ18880.1"/>
    </source>
</evidence>
<dbReference type="SUPFAM" id="SSF55729">
    <property type="entry name" value="Acyl-CoA N-acyltransferases (Nat)"/>
    <property type="match status" value="1"/>
</dbReference>
<dbReference type="GO" id="GO:0016747">
    <property type="term" value="F:acyltransferase activity, transferring groups other than amino-acyl groups"/>
    <property type="evidence" value="ECO:0007669"/>
    <property type="project" value="InterPro"/>
</dbReference>
<dbReference type="InterPro" id="IPR016181">
    <property type="entry name" value="Acyl_CoA_acyltransferase"/>
</dbReference>
<keyword evidence="5" id="KW-1185">Reference proteome</keyword>
<dbReference type="PANTHER" id="PTHR43877:SF1">
    <property type="entry name" value="ACETYLTRANSFERASE"/>
    <property type="match status" value="1"/>
</dbReference>
<dbReference type="PANTHER" id="PTHR43877">
    <property type="entry name" value="AMINOALKYLPHOSPHONATE N-ACETYLTRANSFERASE-RELATED-RELATED"/>
    <property type="match status" value="1"/>
</dbReference>
<gene>
    <name evidence="4" type="ORF">GS601_16575</name>
</gene>
<dbReference type="Pfam" id="PF13673">
    <property type="entry name" value="Acetyltransf_10"/>
    <property type="match status" value="1"/>
</dbReference>
<evidence type="ECO:0000256" key="1">
    <source>
        <dbReference type="ARBA" id="ARBA00022679"/>
    </source>
</evidence>
<organism evidence="4 5">
    <name type="scientific">Myxacorys almedinensis A</name>
    <dbReference type="NCBI Taxonomy" id="2690445"/>
    <lineage>
        <taxon>Bacteria</taxon>
        <taxon>Bacillati</taxon>
        <taxon>Cyanobacteriota</taxon>
        <taxon>Cyanophyceae</taxon>
        <taxon>Leptolyngbyales</taxon>
        <taxon>Leptolyngbyaceae</taxon>
        <taxon>Myxacorys</taxon>
        <taxon>Myxacorys almedinensis</taxon>
    </lineage>
</organism>
<protein>
    <submittedName>
        <fullName evidence="4">GNAT family N-acetyltransferase</fullName>
    </submittedName>
</protein>
<comment type="caution">
    <text evidence="4">The sequence shown here is derived from an EMBL/GenBank/DDBJ whole genome shotgun (WGS) entry which is preliminary data.</text>
</comment>